<dbReference type="InterPro" id="IPR011333">
    <property type="entry name" value="SKP1/BTB/POZ_sf"/>
</dbReference>
<dbReference type="EMBL" id="OZ037953">
    <property type="protein sequence ID" value="CAL1697778.1"/>
    <property type="molecule type" value="Genomic_DNA"/>
</dbReference>
<protein>
    <recommendedName>
        <fullName evidence="1">BTB domain-containing protein</fullName>
    </recommendedName>
</protein>
<name>A0ABP1CSU7_9APHY</name>
<sequence>MSSVAQAPFDDTDDTDIVLRSSDKVDFYVVRVILCLASPFFKTLFSLKQPSRTPHPDDTTTAEGIPVIEVPENAQTLDHLLRICYPILDPVVADIVEVGNVLESALKYDMEQPIKLMKKALRDAFNVEPLQVFAVACRLGLEGQAISAAKSFRAAAILKHDTLSGKFPAHEWAQTPAALAYVPNMNAISAGAFYRLIHYVRWGGATTFCEPDTGVIPARPLNDLDDLTPPPPSFSQPDSDLIVRSSDNVDLHVHTLVLSLASPILHKRISDLDVHSRSSTSPVLALDEPAAVLVPLLQLCYPIDDPEVKDSRSASTLLAVASKYKMPRAMSFVQRSLRSCSDIDPFRMFFTAVAHGWNSEAEYFASRLIHFVIEDVYVPEMESVPANVYHGLLKYHFECQKRMKKTTYSNVGAYPRLRALESGCVVRRSIFRDSSEMIFAPIVARAMAFDKAAHDRTPHDSRTPRHIDITPLINESKMLELEIENALADVKLDVSLSPS</sequence>
<keyword evidence="3" id="KW-1185">Reference proteome</keyword>
<feature type="domain" description="BTB" evidence="1">
    <location>
        <begin position="15"/>
        <end position="85"/>
    </location>
</feature>
<dbReference type="Pfam" id="PF00651">
    <property type="entry name" value="BTB"/>
    <property type="match status" value="2"/>
</dbReference>
<dbReference type="Gene3D" id="3.30.710.10">
    <property type="entry name" value="Potassium Channel Kv1.1, Chain A"/>
    <property type="match status" value="2"/>
</dbReference>
<dbReference type="PROSITE" id="PS50097">
    <property type="entry name" value="BTB"/>
    <property type="match status" value="1"/>
</dbReference>
<evidence type="ECO:0000259" key="1">
    <source>
        <dbReference type="PROSITE" id="PS50097"/>
    </source>
</evidence>
<reference evidence="3" key="1">
    <citation type="submission" date="2024-04" db="EMBL/GenBank/DDBJ databases">
        <authorList>
            <person name="Shaw F."/>
            <person name="Minotto A."/>
        </authorList>
    </citation>
    <scope>NUCLEOTIDE SEQUENCE [LARGE SCALE GENOMIC DNA]</scope>
</reference>
<dbReference type="Proteomes" id="UP001497453">
    <property type="component" value="Chromosome 10"/>
</dbReference>
<accession>A0ABP1CSU7</accession>
<dbReference type="InterPro" id="IPR000210">
    <property type="entry name" value="BTB/POZ_dom"/>
</dbReference>
<dbReference type="SUPFAM" id="SSF54695">
    <property type="entry name" value="POZ domain"/>
    <property type="match status" value="1"/>
</dbReference>
<gene>
    <name evidence="2" type="ORF">GFSPODELE1_LOCUS1847</name>
</gene>
<evidence type="ECO:0000313" key="2">
    <source>
        <dbReference type="EMBL" id="CAL1697778.1"/>
    </source>
</evidence>
<dbReference type="SMART" id="SM00225">
    <property type="entry name" value="BTB"/>
    <property type="match status" value="2"/>
</dbReference>
<organism evidence="2 3">
    <name type="scientific">Somion occarium</name>
    <dbReference type="NCBI Taxonomy" id="3059160"/>
    <lineage>
        <taxon>Eukaryota</taxon>
        <taxon>Fungi</taxon>
        <taxon>Dikarya</taxon>
        <taxon>Basidiomycota</taxon>
        <taxon>Agaricomycotina</taxon>
        <taxon>Agaricomycetes</taxon>
        <taxon>Polyporales</taxon>
        <taxon>Cerrenaceae</taxon>
        <taxon>Somion</taxon>
    </lineage>
</organism>
<dbReference type="CDD" id="cd18186">
    <property type="entry name" value="BTB_POZ_ZBTB_KLHL-like"/>
    <property type="match status" value="1"/>
</dbReference>
<evidence type="ECO:0000313" key="3">
    <source>
        <dbReference type="Proteomes" id="UP001497453"/>
    </source>
</evidence>
<proteinExistence type="predicted"/>